<name>A0A3S5D349_9HYPH</name>
<sequence>MKSEPRSNADAPPPGGSVLTYGVVGSVSAILLLAAVAGFYELDLTRHVAPVAGMMALAAAGGIALHVVRTQRHLAALVTK</sequence>
<gene>
    <name evidence="2" type="ORF">DEVEQU_00113</name>
</gene>
<evidence type="ECO:0000313" key="2">
    <source>
        <dbReference type="EMBL" id="VDS02994.1"/>
    </source>
</evidence>
<dbReference type="AlphaFoldDB" id="A0A3S5D349"/>
<dbReference type="Proteomes" id="UP000268844">
    <property type="component" value="Unassembled WGS sequence"/>
</dbReference>
<keyword evidence="1" id="KW-0812">Transmembrane</keyword>
<dbReference type="EMBL" id="UZWD01000004">
    <property type="protein sequence ID" value="VDS02994.1"/>
    <property type="molecule type" value="Genomic_DNA"/>
</dbReference>
<keyword evidence="3" id="KW-1185">Reference proteome</keyword>
<feature type="transmembrane region" description="Helical" evidence="1">
    <location>
        <begin position="48"/>
        <end position="68"/>
    </location>
</feature>
<evidence type="ECO:0000313" key="3">
    <source>
        <dbReference type="Proteomes" id="UP000268844"/>
    </source>
</evidence>
<proteinExistence type="predicted"/>
<feature type="transmembrane region" description="Helical" evidence="1">
    <location>
        <begin position="21"/>
        <end position="42"/>
    </location>
</feature>
<keyword evidence="1" id="KW-0472">Membrane</keyword>
<organism evidence="2 3">
    <name type="scientific">Devosia equisanguinis</name>
    <dbReference type="NCBI Taxonomy" id="2490941"/>
    <lineage>
        <taxon>Bacteria</taxon>
        <taxon>Pseudomonadati</taxon>
        <taxon>Pseudomonadota</taxon>
        <taxon>Alphaproteobacteria</taxon>
        <taxon>Hyphomicrobiales</taxon>
        <taxon>Devosiaceae</taxon>
        <taxon>Devosia</taxon>
    </lineage>
</organism>
<keyword evidence="1" id="KW-1133">Transmembrane helix</keyword>
<reference evidence="2 3" key="1">
    <citation type="submission" date="2018-12" db="EMBL/GenBank/DDBJ databases">
        <authorList>
            <person name="Criscuolo A."/>
        </authorList>
    </citation>
    <scope>NUCLEOTIDE SEQUENCE [LARGE SCALE GENOMIC DNA]</scope>
    <source>
        <strain evidence="2">ACIP1116281</strain>
    </source>
</reference>
<protein>
    <submittedName>
        <fullName evidence="2">Uncharacterized protein</fullName>
    </submittedName>
</protein>
<accession>A0A3S5D349</accession>
<evidence type="ECO:0000256" key="1">
    <source>
        <dbReference type="SAM" id="Phobius"/>
    </source>
</evidence>